<sequence>MADTALQLAVDALAEAPGGDKPSAKGKGKKKAVIDVDDPALEWRKGGSARRDWEERTRRGEAKRQELLQGWEGMLPPQFLAIKQQMDT</sequence>
<gene>
    <name evidence="1" type="ORF">EUX98_g855</name>
</gene>
<dbReference type="AlphaFoldDB" id="A0A4S4N5F0"/>
<accession>A0A4S4N5F0</accession>
<protein>
    <submittedName>
        <fullName evidence="1">Uncharacterized protein</fullName>
    </submittedName>
</protein>
<reference evidence="1 2" key="1">
    <citation type="submission" date="2019-02" db="EMBL/GenBank/DDBJ databases">
        <title>Genome sequencing of the rare red list fungi Antrodiella citrinella (Flaviporus citrinellus).</title>
        <authorList>
            <person name="Buettner E."/>
            <person name="Kellner H."/>
        </authorList>
    </citation>
    <scope>NUCLEOTIDE SEQUENCE [LARGE SCALE GENOMIC DNA]</scope>
    <source>
        <strain evidence="1 2">DSM 108506</strain>
    </source>
</reference>
<organism evidence="1 2">
    <name type="scientific">Antrodiella citrinella</name>
    <dbReference type="NCBI Taxonomy" id="2447956"/>
    <lineage>
        <taxon>Eukaryota</taxon>
        <taxon>Fungi</taxon>
        <taxon>Dikarya</taxon>
        <taxon>Basidiomycota</taxon>
        <taxon>Agaricomycotina</taxon>
        <taxon>Agaricomycetes</taxon>
        <taxon>Polyporales</taxon>
        <taxon>Steccherinaceae</taxon>
        <taxon>Antrodiella</taxon>
    </lineage>
</organism>
<name>A0A4S4N5F0_9APHY</name>
<keyword evidence="2" id="KW-1185">Reference proteome</keyword>
<dbReference type="EMBL" id="SGPM01000007">
    <property type="protein sequence ID" value="THH33387.1"/>
    <property type="molecule type" value="Genomic_DNA"/>
</dbReference>
<dbReference type="Proteomes" id="UP000308730">
    <property type="component" value="Unassembled WGS sequence"/>
</dbReference>
<comment type="caution">
    <text evidence="1">The sequence shown here is derived from an EMBL/GenBank/DDBJ whole genome shotgun (WGS) entry which is preliminary data.</text>
</comment>
<evidence type="ECO:0000313" key="1">
    <source>
        <dbReference type="EMBL" id="THH33387.1"/>
    </source>
</evidence>
<evidence type="ECO:0000313" key="2">
    <source>
        <dbReference type="Proteomes" id="UP000308730"/>
    </source>
</evidence>
<proteinExistence type="predicted"/>
<dbReference type="OrthoDB" id="6105938at2759"/>